<comment type="similarity">
    <text evidence="2">Belongs to the FliH family.</text>
</comment>
<dbReference type="PANTHER" id="PTHR34982:SF1">
    <property type="entry name" value="FLAGELLAR ASSEMBLY PROTEIN FLIH"/>
    <property type="match status" value="1"/>
</dbReference>
<feature type="coiled-coil region" evidence="7">
    <location>
        <begin position="51"/>
        <end position="85"/>
    </location>
</feature>
<dbReference type="KEGG" id="afx:JZ786_12120"/>
<evidence type="ECO:0000256" key="3">
    <source>
        <dbReference type="ARBA" id="ARBA00022448"/>
    </source>
</evidence>
<evidence type="ECO:0000313" key="10">
    <source>
        <dbReference type="Proteomes" id="UP000663505"/>
    </source>
</evidence>
<evidence type="ECO:0000256" key="6">
    <source>
        <dbReference type="ARBA" id="ARBA00023225"/>
    </source>
</evidence>
<dbReference type="PANTHER" id="PTHR34982">
    <property type="entry name" value="YOP PROTEINS TRANSLOCATION PROTEIN L"/>
    <property type="match status" value="1"/>
</dbReference>
<dbReference type="Pfam" id="PF02108">
    <property type="entry name" value="FliH"/>
    <property type="match status" value="1"/>
</dbReference>
<keyword evidence="10" id="KW-1185">Reference proteome</keyword>
<evidence type="ECO:0000256" key="7">
    <source>
        <dbReference type="SAM" id="Coils"/>
    </source>
</evidence>
<proteinExistence type="inferred from homology"/>
<evidence type="ECO:0000259" key="8">
    <source>
        <dbReference type="Pfam" id="PF02108"/>
    </source>
</evidence>
<gene>
    <name evidence="9" type="ORF">JZ786_12120</name>
</gene>
<dbReference type="Proteomes" id="UP000663505">
    <property type="component" value="Chromosome"/>
</dbReference>
<evidence type="ECO:0000256" key="5">
    <source>
        <dbReference type="ARBA" id="ARBA00022927"/>
    </source>
</evidence>
<dbReference type="InterPro" id="IPR051472">
    <property type="entry name" value="T3SS_Stator/FliH"/>
</dbReference>
<dbReference type="GO" id="GO:0015031">
    <property type="term" value="P:protein transport"/>
    <property type="evidence" value="ECO:0007669"/>
    <property type="project" value="UniProtKB-KW"/>
</dbReference>
<keyword evidence="7" id="KW-0175">Coiled coil</keyword>
<sequence>MSNLIRGQMQLVDEIIDSVVIPVPKVETVISQSFEAEDPEKQAETMLARARASAQAIVAEAKQEAERLQVQAEAERARILDEAREQGLKEGRAEGAAQYQRLQDSLLQEHAAAMAGVTALAESIHSEREALLRSALRPLPGVCMEVLRELLGRELELAPANIEALVSSVIGYVVDSAHVEVRVNPADYAMAQAAHPIWRSARYGDWELVVIPDRSIETGGCEVRSDVGNIDATLNVKFELLQEALDKSFAGGEVDAVESVRDVNSLG</sequence>
<protein>
    <recommendedName>
        <fullName evidence="8">Flagellar assembly protein FliH/Type III secretion system HrpE domain-containing protein</fullName>
    </recommendedName>
</protein>
<evidence type="ECO:0000256" key="1">
    <source>
        <dbReference type="ARBA" id="ARBA00003041"/>
    </source>
</evidence>
<keyword evidence="6" id="KW-1006">Bacterial flagellum protein export</keyword>
<evidence type="ECO:0000256" key="2">
    <source>
        <dbReference type="ARBA" id="ARBA00006602"/>
    </source>
</evidence>
<evidence type="ECO:0000313" key="9">
    <source>
        <dbReference type="EMBL" id="QSO49567.1"/>
    </source>
</evidence>
<evidence type="ECO:0000256" key="4">
    <source>
        <dbReference type="ARBA" id="ARBA00022795"/>
    </source>
</evidence>
<dbReference type="GO" id="GO:0005829">
    <property type="term" value="C:cytosol"/>
    <property type="evidence" value="ECO:0007669"/>
    <property type="project" value="TreeGrafter"/>
</dbReference>
<keyword evidence="5" id="KW-0653">Protein transport</keyword>
<comment type="function">
    <text evidence="1">Needed for flagellar regrowth and assembly.</text>
</comment>
<dbReference type="InterPro" id="IPR018035">
    <property type="entry name" value="Flagellar_FliH/T3SS_HrpE"/>
</dbReference>
<dbReference type="GO" id="GO:0044781">
    <property type="term" value="P:bacterial-type flagellum organization"/>
    <property type="evidence" value="ECO:0007669"/>
    <property type="project" value="UniProtKB-KW"/>
</dbReference>
<dbReference type="CDD" id="cd06503">
    <property type="entry name" value="ATP-synt_Fo_b"/>
    <property type="match status" value="1"/>
</dbReference>
<dbReference type="RefSeq" id="WP_206658876.1">
    <property type="nucleotide sequence ID" value="NZ_CP071182.1"/>
</dbReference>
<dbReference type="EMBL" id="CP071182">
    <property type="protein sequence ID" value="QSO49567.1"/>
    <property type="molecule type" value="Genomic_DNA"/>
</dbReference>
<keyword evidence="3" id="KW-0813">Transport</keyword>
<feature type="domain" description="Flagellar assembly protein FliH/Type III secretion system HrpE" evidence="8">
    <location>
        <begin position="114"/>
        <end position="239"/>
    </location>
</feature>
<organism evidence="9 10">
    <name type="scientific">Alicyclobacillus mengziensis</name>
    <dbReference type="NCBI Taxonomy" id="2931921"/>
    <lineage>
        <taxon>Bacteria</taxon>
        <taxon>Bacillati</taxon>
        <taxon>Bacillota</taxon>
        <taxon>Bacilli</taxon>
        <taxon>Bacillales</taxon>
        <taxon>Alicyclobacillaceae</taxon>
        <taxon>Alicyclobacillus</taxon>
    </lineage>
</organism>
<keyword evidence="4" id="KW-1005">Bacterial flagellum biogenesis</keyword>
<accession>A0A9X7W314</accession>
<dbReference type="AlphaFoldDB" id="A0A9X7W314"/>
<name>A0A9X7W314_9BACL</name>
<reference evidence="9 10" key="1">
    <citation type="submission" date="2021-02" db="EMBL/GenBank/DDBJ databases">
        <title>Alicyclobacillus curvatus sp. nov. and Alicyclobacillus mengziensis sp. nov., two acidophilic bacteria isolated from acid mine drainage.</title>
        <authorList>
            <person name="Huang Y."/>
        </authorList>
    </citation>
    <scope>NUCLEOTIDE SEQUENCE [LARGE SCALE GENOMIC DNA]</scope>
    <source>
        <strain evidence="9 10">S30H14</strain>
    </source>
</reference>